<dbReference type="Gene3D" id="1.10.3300.10">
    <property type="entry name" value="Jann2411-like domain"/>
    <property type="match status" value="1"/>
</dbReference>
<keyword evidence="3" id="KW-1185">Reference proteome</keyword>
<name>A0A7W9G192_9ACTN</name>
<accession>A0A7W9G192</accession>
<organism evidence="2 3">
    <name type="scientific">Nonomuraea jabiensis</name>
    <dbReference type="NCBI Taxonomy" id="882448"/>
    <lineage>
        <taxon>Bacteria</taxon>
        <taxon>Bacillati</taxon>
        <taxon>Actinomycetota</taxon>
        <taxon>Actinomycetes</taxon>
        <taxon>Streptosporangiales</taxon>
        <taxon>Streptosporangiaceae</taxon>
        <taxon>Nonomuraea</taxon>
    </lineage>
</organism>
<dbReference type="AlphaFoldDB" id="A0A7W9G192"/>
<dbReference type="EMBL" id="JACHMB010000001">
    <property type="protein sequence ID" value="MBB5775353.1"/>
    <property type="molecule type" value="Genomic_DNA"/>
</dbReference>
<dbReference type="InterPro" id="IPR023286">
    <property type="entry name" value="ABATE_dom_sf"/>
</dbReference>
<dbReference type="PANTHER" id="PTHR35525">
    <property type="entry name" value="BLL6575 PROTEIN"/>
    <property type="match status" value="1"/>
</dbReference>
<comment type="caution">
    <text evidence="2">The sequence shown here is derived from an EMBL/GenBank/DDBJ whole genome shotgun (WGS) entry which is preliminary data.</text>
</comment>
<evidence type="ECO:0000259" key="1">
    <source>
        <dbReference type="Pfam" id="PF11706"/>
    </source>
</evidence>
<gene>
    <name evidence="2" type="ORF">HD596_002109</name>
</gene>
<dbReference type="RefSeq" id="WP_221519267.1">
    <property type="nucleotide sequence ID" value="NZ_JACHMB010000001.1"/>
</dbReference>
<sequence length="185" mass="20421">MELLTGEPLALDLVNTRSRDHDALDRAADFDDWLARQSGRLTLPGTPFPAADLPAVRRLRAHVEAALDAARQAVPAPPDSIAAINEALRLSPPYPRLEARGAVLASVTRRDGTAVSRLLTQLAEAAVELLTDPNVGKVRSCEAPDCRMLFLPAHPRRRWCSPTLCGNRIRVARYYQRHKPDHSQI</sequence>
<reference evidence="2 3" key="1">
    <citation type="submission" date="2020-08" db="EMBL/GenBank/DDBJ databases">
        <title>Sequencing the genomes of 1000 actinobacteria strains.</title>
        <authorList>
            <person name="Klenk H.-P."/>
        </authorList>
    </citation>
    <scope>NUCLEOTIDE SEQUENCE [LARGE SCALE GENOMIC DNA]</scope>
    <source>
        <strain evidence="2 3">DSM 45507</strain>
    </source>
</reference>
<dbReference type="Pfam" id="PF07336">
    <property type="entry name" value="ABATE"/>
    <property type="match status" value="1"/>
</dbReference>
<proteinExistence type="predicted"/>
<evidence type="ECO:0000313" key="3">
    <source>
        <dbReference type="Proteomes" id="UP000579153"/>
    </source>
</evidence>
<dbReference type="Pfam" id="PF11706">
    <property type="entry name" value="zf-CGNR"/>
    <property type="match status" value="1"/>
</dbReference>
<protein>
    <submittedName>
        <fullName evidence="2">Putative RNA-binding Zn ribbon-like protein</fullName>
    </submittedName>
</protein>
<dbReference type="InterPro" id="IPR010852">
    <property type="entry name" value="ABATE"/>
</dbReference>
<dbReference type="PANTHER" id="PTHR35525:SF3">
    <property type="entry name" value="BLL6575 PROTEIN"/>
    <property type="match status" value="1"/>
</dbReference>
<dbReference type="Proteomes" id="UP000579153">
    <property type="component" value="Unassembled WGS sequence"/>
</dbReference>
<dbReference type="SUPFAM" id="SSF160904">
    <property type="entry name" value="Jann2411-like"/>
    <property type="match status" value="1"/>
</dbReference>
<evidence type="ECO:0000313" key="2">
    <source>
        <dbReference type="EMBL" id="MBB5775353.1"/>
    </source>
</evidence>
<feature type="domain" description="Zinc finger CGNR" evidence="1">
    <location>
        <begin position="138"/>
        <end position="178"/>
    </location>
</feature>
<dbReference type="InterPro" id="IPR021005">
    <property type="entry name" value="Znf_CGNR"/>
</dbReference>